<dbReference type="PANTHER" id="PTHR39398:SF1">
    <property type="entry name" value="CSN8_PSMD8_EIF3K DOMAIN-CONTAINING PROTEIN"/>
    <property type="match status" value="1"/>
</dbReference>
<accession>A0AA43QX91</accession>
<keyword evidence="2" id="KW-1185">Reference proteome</keyword>
<name>A0AA43QX91_9LECA</name>
<dbReference type="PANTHER" id="PTHR39398">
    <property type="entry name" value="YALI0F14311P"/>
    <property type="match status" value="1"/>
</dbReference>
<organism evidence="1 2">
    <name type="scientific">Ramalina farinacea</name>
    <dbReference type="NCBI Taxonomy" id="258253"/>
    <lineage>
        <taxon>Eukaryota</taxon>
        <taxon>Fungi</taxon>
        <taxon>Dikarya</taxon>
        <taxon>Ascomycota</taxon>
        <taxon>Pezizomycotina</taxon>
        <taxon>Lecanoromycetes</taxon>
        <taxon>OSLEUM clade</taxon>
        <taxon>Lecanoromycetidae</taxon>
        <taxon>Lecanorales</taxon>
        <taxon>Lecanorineae</taxon>
        <taxon>Ramalinaceae</taxon>
        <taxon>Ramalina</taxon>
    </lineage>
</organism>
<evidence type="ECO:0000313" key="2">
    <source>
        <dbReference type="Proteomes" id="UP001161017"/>
    </source>
</evidence>
<protein>
    <submittedName>
        <fullName evidence="1">Uncharacterized protein</fullName>
    </submittedName>
</protein>
<dbReference type="Proteomes" id="UP001161017">
    <property type="component" value="Unassembled WGS sequence"/>
</dbReference>
<proteinExistence type="predicted"/>
<reference evidence="1" key="1">
    <citation type="journal article" date="2023" name="Genome Biol. Evol.">
        <title>First Whole Genome Sequence and Flow Cytometry Genome Size Data for the Lichen-Forming Fungus Ramalina farinacea (Ascomycota).</title>
        <authorList>
            <person name="Llewellyn T."/>
            <person name="Mian S."/>
            <person name="Hill R."/>
            <person name="Leitch I.J."/>
            <person name="Gaya E."/>
        </authorList>
    </citation>
    <scope>NUCLEOTIDE SEQUENCE</scope>
    <source>
        <strain evidence="1">LIQ254RAFAR</strain>
    </source>
</reference>
<evidence type="ECO:0000313" key="1">
    <source>
        <dbReference type="EMBL" id="MDI1493046.1"/>
    </source>
</evidence>
<sequence length="294" mass="33675">MDLLRGRLKDVRVDPLEAYGLPSKGDKRLLALPAQESYYDHILNRCLKYWSSHIVFNDLDDAFASLVLGDKDASSGLAVDNHQSKEYRCFSLLVQSGFHRLETIVVQAMRKLREAIVAAHRSDSFAQNAYVFMIRTMILVRHRESYHPAVLHLLNRMHPSNPLATPVFHEISSYHILDLACRQKDINAALLAKLELSVQDPKVNQILSAITRGDWVAFWEVEKSMDAYQTQLVSEASNRMRRHAVESLGKAYLSADVHYLERATQMTWGDIQDVYNVQWSLVGNIVTIRQVKRK</sequence>
<dbReference type="AlphaFoldDB" id="A0AA43QX91"/>
<dbReference type="EMBL" id="JAPUFD010000022">
    <property type="protein sequence ID" value="MDI1493046.1"/>
    <property type="molecule type" value="Genomic_DNA"/>
</dbReference>
<gene>
    <name evidence="1" type="ORF">OHK93_004830</name>
</gene>
<comment type="caution">
    <text evidence="1">The sequence shown here is derived from an EMBL/GenBank/DDBJ whole genome shotgun (WGS) entry which is preliminary data.</text>
</comment>